<dbReference type="Proteomes" id="UP001348641">
    <property type="component" value="Unassembled WGS sequence"/>
</dbReference>
<evidence type="ECO:0000313" key="4">
    <source>
        <dbReference type="Proteomes" id="UP001348641"/>
    </source>
</evidence>
<evidence type="ECO:0000256" key="2">
    <source>
        <dbReference type="SAM" id="Phobius"/>
    </source>
</evidence>
<keyword evidence="2" id="KW-1133">Transmembrane helix</keyword>
<evidence type="ECO:0000256" key="1">
    <source>
        <dbReference type="SAM" id="MobiDB-lite"/>
    </source>
</evidence>
<sequence length="124" mass="13495">MTVSSARLAPGVRSVLDAPRGQRFSHPRIPAVSTREELLLAQMGDNPRVAYRQRHGILPAWMEVQHARLSPADVETRTAAPPPRPRHRSHRKVRGSGSIGLALCCHVLAAALGAFAHHVLSPLL</sequence>
<keyword evidence="2" id="KW-0472">Membrane</keyword>
<reference evidence="3 4" key="1">
    <citation type="submission" date="2023-07" db="EMBL/GenBank/DDBJ databases">
        <authorList>
            <person name="Girao M."/>
            <person name="Carvalho M.F."/>
        </authorList>
    </citation>
    <scope>NUCLEOTIDE SEQUENCE [LARGE SCALE GENOMIC DNA]</scope>
    <source>
        <strain evidence="3 4">66/93</strain>
    </source>
</reference>
<gene>
    <name evidence="3" type="ORF">Q8A49_24910</name>
</gene>
<organism evidence="3 4">
    <name type="scientific">Nocardiopsis tropica</name>
    <dbReference type="NCBI Taxonomy" id="109330"/>
    <lineage>
        <taxon>Bacteria</taxon>
        <taxon>Bacillati</taxon>
        <taxon>Actinomycetota</taxon>
        <taxon>Actinomycetes</taxon>
        <taxon>Streptosporangiales</taxon>
        <taxon>Nocardiopsidaceae</taxon>
        <taxon>Nocardiopsis</taxon>
    </lineage>
</organism>
<proteinExistence type="predicted"/>
<accession>A0ABU7KWQ9</accession>
<name>A0ABU7KWQ9_9ACTN</name>
<evidence type="ECO:0000313" key="3">
    <source>
        <dbReference type="EMBL" id="MEE2053745.1"/>
    </source>
</evidence>
<feature type="transmembrane region" description="Helical" evidence="2">
    <location>
        <begin position="98"/>
        <end position="120"/>
    </location>
</feature>
<dbReference type="EMBL" id="JAUUCC010000081">
    <property type="protein sequence ID" value="MEE2053745.1"/>
    <property type="molecule type" value="Genomic_DNA"/>
</dbReference>
<dbReference type="RefSeq" id="WP_330160673.1">
    <property type="nucleotide sequence ID" value="NZ_BAAAJA010000017.1"/>
</dbReference>
<protein>
    <submittedName>
        <fullName evidence="3">Uncharacterized protein</fullName>
    </submittedName>
</protein>
<keyword evidence="2" id="KW-0812">Transmembrane</keyword>
<feature type="region of interest" description="Disordered" evidence="1">
    <location>
        <begin position="71"/>
        <end position="93"/>
    </location>
</feature>
<feature type="compositionally biased region" description="Basic residues" evidence="1">
    <location>
        <begin position="84"/>
        <end position="93"/>
    </location>
</feature>
<comment type="caution">
    <text evidence="3">The sequence shown here is derived from an EMBL/GenBank/DDBJ whole genome shotgun (WGS) entry which is preliminary data.</text>
</comment>